<dbReference type="InterPro" id="IPR036425">
    <property type="entry name" value="MoaB/Mog-like_dom_sf"/>
</dbReference>
<name>A0ABU1AJS2_9BACT</name>
<sequence>MRELITPRRAKDIILATLKKLPSVACPISQCAGRILRERVSADRPFPPFNRSMMDGYAIRTAEIDASGTFKIIAQAPAGAPELTLGNEPGVCAEIMTGAVVPSDADCVVPYEVTRQIDETHMQVINRKDHAAGDFIHAYASDRPIGEVLLAPGICIGSREIAVAASCGCKTLLVSEKPSIAVVSTGDELVDITATPAAHQIRRSNDLMIDAALKRRDLPAAQLAHLPDEPNACQAQLQALIAQHDLIILSGGISMGKKDYIPAALDALGLHCQFHGVAQKPGKPLGFWSHPECAVFTLPGNPLSTLTCWHQYVLPALDHFMGQDSSPIPPQLSLEAPVKARDDITIFLPVSRKANNIASAQPANNSGDLVRILQSDGYIELPPTQEKGYPTGKSFDFHPWY</sequence>
<dbReference type="InterPro" id="IPR036135">
    <property type="entry name" value="MoeA_linker/N_sf"/>
</dbReference>
<proteinExistence type="inferred from homology"/>
<organism evidence="8 9">
    <name type="scientific">Thalassobacterium sedimentorum</name>
    <dbReference type="NCBI Taxonomy" id="3041258"/>
    <lineage>
        <taxon>Bacteria</taxon>
        <taxon>Pseudomonadati</taxon>
        <taxon>Verrucomicrobiota</taxon>
        <taxon>Opitutia</taxon>
        <taxon>Puniceicoccales</taxon>
        <taxon>Coraliomargaritaceae</taxon>
        <taxon>Thalassobacterium</taxon>
    </lineage>
</organism>
<dbReference type="EMBL" id="JARXIC010000017">
    <property type="protein sequence ID" value="MDQ8195069.1"/>
    <property type="molecule type" value="Genomic_DNA"/>
</dbReference>
<dbReference type="SMART" id="SM00852">
    <property type="entry name" value="MoCF_biosynth"/>
    <property type="match status" value="1"/>
</dbReference>
<evidence type="ECO:0000256" key="3">
    <source>
        <dbReference type="ARBA" id="ARBA00010763"/>
    </source>
</evidence>
<evidence type="ECO:0000256" key="5">
    <source>
        <dbReference type="ARBA" id="ARBA00047317"/>
    </source>
</evidence>
<keyword evidence="6" id="KW-0479">Metal-binding</keyword>
<dbReference type="CDD" id="cd00887">
    <property type="entry name" value="MoeA"/>
    <property type="match status" value="1"/>
</dbReference>
<comment type="similarity">
    <text evidence="3 6">Belongs to the MoeA family.</text>
</comment>
<keyword evidence="4 6" id="KW-0501">Molybdenum cofactor biosynthesis</keyword>
<evidence type="ECO:0000313" key="9">
    <source>
        <dbReference type="Proteomes" id="UP001243717"/>
    </source>
</evidence>
<comment type="function">
    <text evidence="1 6">Catalyzes the insertion of molybdate into adenylated molybdopterin with the concomitant release of AMP.</text>
</comment>
<evidence type="ECO:0000313" key="8">
    <source>
        <dbReference type="EMBL" id="MDQ8195069.1"/>
    </source>
</evidence>
<feature type="domain" description="MoaB/Mog" evidence="7">
    <location>
        <begin position="181"/>
        <end position="319"/>
    </location>
</feature>
<evidence type="ECO:0000256" key="4">
    <source>
        <dbReference type="ARBA" id="ARBA00023150"/>
    </source>
</evidence>
<dbReference type="Gene3D" id="2.40.340.10">
    <property type="entry name" value="MoeA, C-terminal, domain IV"/>
    <property type="match status" value="1"/>
</dbReference>
<dbReference type="EC" id="2.10.1.1" evidence="6"/>
<dbReference type="Gene3D" id="3.90.105.10">
    <property type="entry name" value="Molybdopterin biosynthesis moea protein, domain 2"/>
    <property type="match status" value="1"/>
</dbReference>
<evidence type="ECO:0000259" key="7">
    <source>
        <dbReference type="SMART" id="SM00852"/>
    </source>
</evidence>
<dbReference type="RefSeq" id="WP_308985528.1">
    <property type="nucleotide sequence ID" value="NZ_JARXIC010000017.1"/>
</dbReference>
<comment type="caution">
    <text evidence="8">The sequence shown here is derived from an EMBL/GenBank/DDBJ whole genome shotgun (WGS) entry which is preliminary data.</text>
</comment>
<comment type="pathway">
    <text evidence="2 6">Cofactor biosynthesis; molybdopterin biosynthesis.</text>
</comment>
<dbReference type="InterPro" id="IPR001453">
    <property type="entry name" value="MoaB/Mog_dom"/>
</dbReference>
<keyword evidence="9" id="KW-1185">Reference proteome</keyword>
<protein>
    <recommendedName>
        <fullName evidence="6">Molybdopterin molybdenumtransferase</fullName>
        <ecNumber evidence="6">2.10.1.1</ecNumber>
    </recommendedName>
</protein>
<evidence type="ECO:0000256" key="2">
    <source>
        <dbReference type="ARBA" id="ARBA00005046"/>
    </source>
</evidence>
<dbReference type="SUPFAM" id="SSF63882">
    <property type="entry name" value="MoeA N-terminal region -like"/>
    <property type="match status" value="1"/>
</dbReference>
<dbReference type="PANTHER" id="PTHR10192:SF5">
    <property type="entry name" value="GEPHYRIN"/>
    <property type="match status" value="1"/>
</dbReference>
<dbReference type="Proteomes" id="UP001243717">
    <property type="component" value="Unassembled WGS sequence"/>
</dbReference>
<dbReference type="InterPro" id="IPR038987">
    <property type="entry name" value="MoeA-like"/>
</dbReference>
<comment type="catalytic activity">
    <reaction evidence="5">
        <text>adenylyl-molybdopterin + molybdate = Mo-molybdopterin + AMP + H(+)</text>
        <dbReference type="Rhea" id="RHEA:35047"/>
        <dbReference type="ChEBI" id="CHEBI:15378"/>
        <dbReference type="ChEBI" id="CHEBI:36264"/>
        <dbReference type="ChEBI" id="CHEBI:62727"/>
        <dbReference type="ChEBI" id="CHEBI:71302"/>
        <dbReference type="ChEBI" id="CHEBI:456215"/>
        <dbReference type="EC" id="2.10.1.1"/>
    </reaction>
</comment>
<evidence type="ECO:0000256" key="1">
    <source>
        <dbReference type="ARBA" id="ARBA00002901"/>
    </source>
</evidence>
<dbReference type="InterPro" id="IPR005110">
    <property type="entry name" value="MoeA_linker/N"/>
</dbReference>
<keyword evidence="6" id="KW-0500">Molybdenum</keyword>
<accession>A0ABU1AJS2</accession>
<dbReference type="Gene3D" id="2.170.190.11">
    <property type="entry name" value="Molybdopterin biosynthesis moea protein, domain 3"/>
    <property type="match status" value="1"/>
</dbReference>
<dbReference type="SUPFAM" id="SSF53218">
    <property type="entry name" value="Molybdenum cofactor biosynthesis proteins"/>
    <property type="match status" value="1"/>
</dbReference>
<dbReference type="Gene3D" id="3.40.980.10">
    <property type="entry name" value="MoaB/Mog-like domain"/>
    <property type="match status" value="1"/>
</dbReference>
<dbReference type="Pfam" id="PF03453">
    <property type="entry name" value="MoeA_N"/>
    <property type="match status" value="1"/>
</dbReference>
<keyword evidence="6" id="KW-0460">Magnesium</keyword>
<comment type="cofactor">
    <cofactor evidence="6">
        <name>Mg(2+)</name>
        <dbReference type="ChEBI" id="CHEBI:18420"/>
    </cofactor>
</comment>
<dbReference type="Pfam" id="PF00994">
    <property type="entry name" value="MoCF_biosynth"/>
    <property type="match status" value="1"/>
</dbReference>
<dbReference type="PANTHER" id="PTHR10192">
    <property type="entry name" value="MOLYBDOPTERIN BIOSYNTHESIS PROTEIN"/>
    <property type="match status" value="1"/>
</dbReference>
<dbReference type="NCBIfam" id="TIGR00177">
    <property type="entry name" value="molyb_syn"/>
    <property type="match status" value="1"/>
</dbReference>
<dbReference type="Pfam" id="PF03454">
    <property type="entry name" value="MoeA_C"/>
    <property type="match status" value="1"/>
</dbReference>
<gene>
    <name evidence="8" type="ORF">QEH59_11580</name>
</gene>
<evidence type="ECO:0000256" key="6">
    <source>
        <dbReference type="RuleBase" id="RU365090"/>
    </source>
</evidence>
<keyword evidence="6" id="KW-0808">Transferase</keyword>
<dbReference type="InterPro" id="IPR005111">
    <property type="entry name" value="MoeA_C_domain_IV"/>
</dbReference>
<dbReference type="InterPro" id="IPR036688">
    <property type="entry name" value="MoeA_C_domain_IV_sf"/>
</dbReference>
<reference evidence="8 9" key="1">
    <citation type="submission" date="2023-04" db="EMBL/GenBank/DDBJ databases">
        <title>A novel bacteria isolated from coastal sediment.</title>
        <authorList>
            <person name="Liu X.-J."/>
            <person name="Du Z.-J."/>
        </authorList>
    </citation>
    <scope>NUCLEOTIDE SEQUENCE [LARGE SCALE GENOMIC DNA]</scope>
    <source>
        <strain evidence="8 9">SDUM461004</strain>
    </source>
</reference>